<gene>
    <name evidence="1" type="ORF">RDB_LOCUS136802</name>
</gene>
<organism evidence="1 2">
    <name type="scientific">Rhizoctonia solani</name>
    <dbReference type="NCBI Taxonomy" id="456999"/>
    <lineage>
        <taxon>Eukaryota</taxon>
        <taxon>Fungi</taxon>
        <taxon>Dikarya</taxon>
        <taxon>Basidiomycota</taxon>
        <taxon>Agaricomycotina</taxon>
        <taxon>Agaricomycetes</taxon>
        <taxon>Cantharellales</taxon>
        <taxon>Ceratobasidiaceae</taxon>
        <taxon>Rhizoctonia</taxon>
    </lineage>
</organism>
<dbReference type="Proteomes" id="UP000663846">
    <property type="component" value="Unassembled WGS sequence"/>
</dbReference>
<evidence type="ECO:0000313" key="2">
    <source>
        <dbReference type="Proteomes" id="UP000663846"/>
    </source>
</evidence>
<sequence>MPGPGLPNPWLLSVIEQLKSATSKLPLKTPESPVDGAIWRNFNINLNDIDGASFEKIDQAYTRCFSRLPGSSADPIDNILRGSYGVVIRFFEDCARSQKLDTGASHLTELKVGQLTDLVYARQVLASY</sequence>
<name>A0A8H3GE50_9AGAM</name>
<evidence type="ECO:0000313" key="1">
    <source>
        <dbReference type="EMBL" id="CAE6445098.1"/>
    </source>
</evidence>
<dbReference type="EMBL" id="CAJMWS010000456">
    <property type="protein sequence ID" value="CAE6445098.1"/>
    <property type="molecule type" value="Genomic_DNA"/>
</dbReference>
<accession>A0A8H3GE50</accession>
<reference evidence="1" key="1">
    <citation type="submission" date="2021-01" db="EMBL/GenBank/DDBJ databases">
        <authorList>
            <person name="Kaushik A."/>
        </authorList>
    </citation>
    <scope>NUCLEOTIDE SEQUENCE</scope>
    <source>
        <strain evidence="1">AG1-1C</strain>
    </source>
</reference>
<comment type="caution">
    <text evidence="1">The sequence shown here is derived from an EMBL/GenBank/DDBJ whole genome shotgun (WGS) entry which is preliminary data.</text>
</comment>
<protein>
    <submittedName>
        <fullName evidence="1">Uncharacterized protein</fullName>
    </submittedName>
</protein>
<proteinExistence type="predicted"/>
<dbReference type="AlphaFoldDB" id="A0A8H3GE50"/>